<dbReference type="GO" id="GO:0005739">
    <property type="term" value="C:mitochondrion"/>
    <property type="evidence" value="ECO:0007669"/>
    <property type="project" value="UniProtKB-SubCell"/>
</dbReference>
<dbReference type="Proteomes" id="UP000825935">
    <property type="component" value="Chromosome 5"/>
</dbReference>
<keyword evidence="5" id="KW-0175">Coiled coil</keyword>
<keyword evidence="7" id="KW-0472">Membrane</keyword>
<dbReference type="OMA" id="NEIRFEM"/>
<dbReference type="PANTHER" id="PTHR14360">
    <property type="entry name" value="PROTEIN FMP32, MITOCHONDRIAL"/>
    <property type="match status" value="1"/>
</dbReference>
<dbReference type="AlphaFoldDB" id="A0A8T2UR76"/>
<dbReference type="EMBL" id="CM035410">
    <property type="protein sequence ID" value="KAH7437248.1"/>
    <property type="molecule type" value="Genomic_DNA"/>
</dbReference>
<dbReference type="OrthoDB" id="889336at2759"/>
<dbReference type="PANTHER" id="PTHR14360:SF1">
    <property type="entry name" value="PROTEIN FMP32, MITOCHONDRIAL"/>
    <property type="match status" value="1"/>
</dbReference>
<evidence type="ECO:0000256" key="1">
    <source>
        <dbReference type="ARBA" id="ARBA00004173"/>
    </source>
</evidence>
<evidence type="ECO:0000256" key="5">
    <source>
        <dbReference type="ARBA" id="ARBA00023054"/>
    </source>
</evidence>
<evidence type="ECO:0000256" key="7">
    <source>
        <dbReference type="ARBA" id="ARBA00023136"/>
    </source>
</evidence>
<evidence type="ECO:0000256" key="2">
    <source>
        <dbReference type="ARBA" id="ARBA00004370"/>
    </source>
</evidence>
<keyword evidence="6" id="KW-0496">Mitochondrion</keyword>
<proteinExistence type="predicted"/>
<dbReference type="Gene3D" id="1.20.5.340">
    <property type="match status" value="1"/>
</dbReference>
<evidence type="ECO:0000313" key="9">
    <source>
        <dbReference type="Proteomes" id="UP000825935"/>
    </source>
</evidence>
<evidence type="ECO:0000313" key="8">
    <source>
        <dbReference type="EMBL" id="KAH7437248.1"/>
    </source>
</evidence>
<dbReference type="GO" id="GO:0016020">
    <property type="term" value="C:membrane"/>
    <property type="evidence" value="ECO:0007669"/>
    <property type="project" value="UniProtKB-SubCell"/>
</dbReference>
<sequence>MRRSTRIFWSQAYRRGVLPFFFTGRAASSSSRSLQALELSQLSHARSGHNKLLLVDVPALMHKLAGQGFDVMQAKAITVVMTEVLNDCLQNVSDSFVSKYDLEQYNTILGAAYQKVQTDIPSVQEKSLLAIERERENLHVEIGKLQNEIRFEMDKVVAGQRLDLNLQRGRIKEELSKQSAATADLTSKLEKKSMTLKHN</sequence>
<keyword evidence="3" id="KW-0812">Transmembrane</keyword>
<dbReference type="Pfam" id="PF07798">
    <property type="entry name" value="CCDC90-like"/>
    <property type="match status" value="1"/>
</dbReference>
<comment type="caution">
    <text evidence="8">The sequence shown here is derived from an EMBL/GenBank/DDBJ whole genome shotgun (WGS) entry which is preliminary data.</text>
</comment>
<dbReference type="InterPro" id="IPR024461">
    <property type="entry name" value="CCDC90-like"/>
</dbReference>
<evidence type="ECO:0000256" key="4">
    <source>
        <dbReference type="ARBA" id="ARBA00022989"/>
    </source>
</evidence>
<protein>
    <submittedName>
        <fullName evidence="8">Uncharacterized protein</fullName>
    </submittedName>
</protein>
<name>A0A8T2UR76_CERRI</name>
<accession>A0A8T2UR76</accession>
<gene>
    <name evidence="8" type="ORF">KP509_05G062000</name>
</gene>
<keyword evidence="4" id="KW-1133">Transmembrane helix</keyword>
<keyword evidence="9" id="KW-1185">Reference proteome</keyword>
<reference evidence="8" key="1">
    <citation type="submission" date="2021-08" db="EMBL/GenBank/DDBJ databases">
        <title>WGS assembly of Ceratopteris richardii.</title>
        <authorList>
            <person name="Marchant D.B."/>
            <person name="Chen G."/>
            <person name="Jenkins J."/>
            <person name="Shu S."/>
            <person name="Leebens-Mack J."/>
            <person name="Grimwood J."/>
            <person name="Schmutz J."/>
            <person name="Soltis P."/>
            <person name="Soltis D."/>
            <person name="Chen Z.-H."/>
        </authorList>
    </citation>
    <scope>NUCLEOTIDE SEQUENCE</scope>
    <source>
        <strain evidence="8">Whitten #5841</strain>
        <tissue evidence="8">Leaf</tissue>
    </source>
</reference>
<evidence type="ECO:0000256" key="6">
    <source>
        <dbReference type="ARBA" id="ARBA00023128"/>
    </source>
</evidence>
<evidence type="ECO:0000256" key="3">
    <source>
        <dbReference type="ARBA" id="ARBA00022692"/>
    </source>
</evidence>
<comment type="subcellular location">
    <subcellularLocation>
        <location evidence="2">Membrane</location>
    </subcellularLocation>
    <subcellularLocation>
        <location evidence="1">Mitochondrion</location>
    </subcellularLocation>
</comment>
<organism evidence="8 9">
    <name type="scientific">Ceratopteris richardii</name>
    <name type="common">Triangle waterfern</name>
    <dbReference type="NCBI Taxonomy" id="49495"/>
    <lineage>
        <taxon>Eukaryota</taxon>
        <taxon>Viridiplantae</taxon>
        <taxon>Streptophyta</taxon>
        <taxon>Embryophyta</taxon>
        <taxon>Tracheophyta</taxon>
        <taxon>Polypodiopsida</taxon>
        <taxon>Polypodiidae</taxon>
        <taxon>Polypodiales</taxon>
        <taxon>Pteridineae</taxon>
        <taxon>Pteridaceae</taxon>
        <taxon>Parkerioideae</taxon>
        <taxon>Ceratopteris</taxon>
    </lineage>
</organism>